<evidence type="ECO:0000313" key="1">
    <source>
        <dbReference type="EMBL" id="WPB00878.1"/>
    </source>
</evidence>
<dbReference type="EMBL" id="CP134186">
    <property type="protein sequence ID" value="WPB00878.1"/>
    <property type="molecule type" value="Genomic_DNA"/>
</dbReference>
<organism evidence="1 2">
    <name type="scientific">Cercospora beticola</name>
    <name type="common">Sugarbeet leaf spot fungus</name>
    <dbReference type="NCBI Taxonomy" id="122368"/>
    <lineage>
        <taxon>Eukaryota</taxon>
        <taxon>Fungi</taxon>
        <taxon>Dikarya</taxon>
        <taxon>Ascomycota</taxon>
        <taxon>Pezizomycotina</taxon>
        <taxon>Dothideomycetes</taxon>
        <taxon>Dothideomycetidae</taxon>
        <taxon>Mycosphaerellales</taxon>
        <taxon>Mycosphaerellaceae</taxon>
        <taxon>Cercospora</taxon>
    </lineage>
</organism>
<keyword evidence="2" id="KW-1185">Reference proteome</keyword>
<reference evidence="1 2" key="1">
    <citation type="submission" date="2023-09" db="EMBL/GenBank/DDBJ databases">
        <title>Complete-Gapless Cercospora beticola genome.</title>
        <authorList>
            <person name="Wyatt N.A."/>
            <person name="Spanner R.E."/>
            <person name="Bolton M.D."/>
        </authorList>
    </citation>
    <scope>NUCLEOTIDE SEQUENCE [LARGE SCALE GENOMIC DNA]</scope>
    <source>
        <strain evidence="1">Cb09-40</strain>
    </source>
</reference>
<evidence type="ECO:0000313" key="2">
    <source>
        <dbReference type="Proteomes" id="UP001302367"/>
    </source>
</evidence>
<name>A0ABZ0NMV5_CERBT</name>
<dbReference type="GeneID" id="90644146"/>
<accession>A0ABZ0NMV5</accession>
<proteinExistence type="predicted"/>
<dbReference type="Proteomes" id="UP001302367">
    <property type="component" value="Chromosome 3"/>
</dbReference>
<sequence length="205" mass="22888">MPRVPTASFSLSFSTPTLSSLLNQTVTHHASNTFKTQYKRLYVTGSSVPLATPSRKKFELACPKDQGNAAMAHHLINPWSATNFQLFGGPYDEEYMTYWSNGGYGGGYGGYNYPMMMWQNGYNRGMYDRDMYAYLYGRGRNRHHRRAIRYHQDIHGNGNINNGRIAHFAGMGPFGVLAAPERFGGGAELMGMAMGSPFGGIMNIW</sequence>
<gene>
    <name evidence="1" type="ORF">RHO25_005498</name>
</gene>
<dbReference type="RefSeq" id="XP_065458725.1">
    <property type="nucleotide sequence ID" value="XM_065602653.1"/>
</dbReference>
<protein>
    <submittedName>
        <fullName evidence="1">Uncharacterized protein</fullName>
    </submittedName>
</protein>